<evidence type="ECO:0000313" key="1">
    <source>
        <dbReference type="EMBL" id="KAI0055755.1"/>
    </source>
</evidence>
<protein>
    <submittedName>
        <fullName evidence="1">Uncharacterized protein</fullName>
    </submittedName>
</protein>
<proteinExistence type="predicted"/>
<reference evidence="1" key="2">
    <citation type="journal article" date="2022" name="New Phytol.">
        <title>Evolutionary transition to the ectomycorrhizal habit in the genomes of a hyperdiverse lineage of mushroom-forming fungi.</title>
        <authorList>
            <person name="Looney B."/>
            <person name="Miyauchi S."/>
            <person name="Morin E."/>
            <person name="Drula E."/>
            <person name="Courty P.E."/>
            <person name="Kohler A."/>
            <person name="Kuo A."/>
            <person name="LaButti K."/>
            <person name="Pangilinan J."/>
            <person name="Lipzen A."/>
            <person name="Riley R."/>
            <person name="Andreopoulos W."/>
            <person name="He G."/>
            <person name="Johnson J."/>
            <person name="Nolan M."/>
            <person name="Tritt A."/>
            <person name="Barry K.W."/>
            <person name="Grigoriev I.V."/>
            <person name="Nagy L.G."/>
            <person name="Hibbett D."/>
            <person name="Henrissat B."/>
            <person name="Matheny P.B."/>
            <person name="Labbe J."/>
            <person name="Martin F.M."/>
        </authorList>
    </citation>
    <scope>NUCLEOTIDE SEQUENCE</scope>
    <source>
        <strain evidence="1">HHB10654</strain>
    </source>
</reference>
<name>A0ACB8SIJ5_9AGAM</name>
<dbReference type="EMBL" id="MU277280">
    <property type="protein sequence ID" value="KAI0055755.1"/>
    <property type="molecule type" value="Genomic_DNA"/>
</dbReference>
<reference evidence="1" key="1">
    <citation type="submission" date="2021-03" db="EMBL/GenBank/DDBJ databases">
        <authorList>
            <consortium name="DOE Joint Genome Institute"/>
            <person name="Ahrendt S."/>
            <person name="Looney B.P."/>
            <person name="Miyauchi S."/>
            <person name="Morin E."/>
            <person name="Drula E."/>
            <person name="Courty P.E."/>
            <person name="Chicoki N."/>
            <person name="Fauchery L."/>
            <person name="Kohler A."/>
            <person name="Kuo A."/>
            <person name="Labutti K."/>
            <person name="Pangilinan J."/>
            <person name="Lipzen A."/>
            <person name="Riley R."/>
            <person name="Andreopoulos W."/>
            <person name="He G."/>
            <person name="Johnson J."/>
            <person name="Barry K.W."/>
            <person name="Grigoriev I.V."/>
            <person name="Nagy L."/>
            <person name="Hibbett D."/>
            <person name="Henrissat B."/>
            <person name="Matheny P.B."/>
            <person name="Labbe J."/>
            <person name="Martin F."/>
        </authorList>
    </citation>
    <scope>NUCLEOTIDE SEQUENCE</scope>
    <source>
        <strain evidence="1">HHB10654</strain>
    </source>
</reference>
<dbReference type="Proteomes" id="UP000814140">
    <property type="component" value="Unassembled WGS sequence"/>
</dbReference>
<accession>A0ACB8SIJ5</accession>
<sequence>MSAPSIVVIKPVFTHTTLPSSPAPDPPLASRCRLSRSGSKRHAREADKDHNRCLCSLHQISFHNTRIGRALQELPADVESCCPTLQLLQTRCLLCKPGIHQGGQQLMFSDVQAKDCQRAHWRRHRGYCKSITADTKLFEASTVRALQVRYWCEAHESCVASAVASAMRMVPRGPKVGECSQPSRLRATSPADAGTERHACLLYLAPTDVLVDTPAWEADPSLPVLPFKIGAVRAAPLSEIYTLMDTLVARTARMRTPMHEAQARSLSAYRTDMI</sequence>
<gene>
    <name evidence="1" type="ORF">BV25DRAFT_1726591</name>
</gene>
<comment type="caution">
    <text evidence="1">The sequence shown here is derived from an EMBL/GenBank/DDBJ whole genome shotgun (WGS) entry which is preliminary data.</text>
</comment>
<organism evidence="1 2">
    <name type="scientific">Artomyces pyxidatus</name>
    <dbReference type="NCBI Taxonomy" id="48021"/>
    <lineage>
        <taxon>Eukaryota</taxon>
        <taxon>Fungi</taxon>
        <taxon>Dikarya</taxon>
        <taxon>Basidiomycota</taxon>
        <taxon>Agaricomycotina</taxon>
        <taxon>Agaricomycetes</taxon>
        <taxon>Russulales</taxon>
        <taxon>Auriscalpiaceae</taxon>
        <taxon>Artomyces</taxon>
    </lineage>
</organism>
<evidence type="ECO:0000313" key="2">
    <source>
        <dbReference type="Proteomes" id="UP000814140"/>
    </source>
</evidence>
<keyword evidence="2" id="KW-1185">Reference proteome</keyword>